<accession>A0A6A5ZA48</accession>
<dbReference type="EMBL" id="ML977321">
    <property type="protein sequence ID" value="KAF2116340.1"/>
    <property type="molecule type" value="Genomic_DNA"/>
</dbReference>
<dbReference type="AlphaFoldDB" id="A0A6A5ZA48"/>
<organism evidence="1 2">
    <name type="scientific">Lophiotrema nucula</name>
    <dbReference type="NCBI Taxonomy" id="690887"/>
    <lineage>
        <taxon>Eukaryota</taxon>
        <taxon>Fungi</taxon>
        <taxon>Dikarya</taxon>
        <taxon>Ascomycota</taxon>
        <taxon>Pezizomycotina</taxon>
        <taxon>Dothideomycetes</taxon>
        <taxon>Pleosporomycetidae</taxon>
        <taxon>Pleosporales</taxon>
        <taxon>Lophiotremataceae</taxon>
        <taxon>Lophiotrema</taxon>
    </lineage>
</organism>
<dbReference type="Proteomes" id="UP000799770">
    <property type="component" value="Unassembled WGS sequence"/>
</dbReference>
<protein>
    <submittedName>
        <fullName evidence="1">Uncharacterized protein</fullName>
    </submittedName>
</protein>
<proteinExistence type="predicted"/>
<evidence type="ECO:0000313" key="2">
    <source>
        <dbReference type="Proteomes" id="UP000799770"/>
    </source>
</evidence>
<sequence>MSHGHTTKPADEKSSIAPNLRSHIDPLLLREPVTITVGHPIPRNITRPRGAWMFYSPYLRDHLEHAFPSTKIELLELNFQPFNAFVKFMNTGTLQGSLEGAPEVCKEDGVRFALKLWVLCDKLGGVARLLSDLVMIEVCDYYWAKREVGIVPRVQDMEYVLENSHGSLKVSSYSCTSGLYRFFISLLAQEFAVDDVRERKSVWQPLFARFPPFRTEWIRLQQLHWSERRALLVGGVGKFMSKEVRDSYPKDYDDAIKWYGFDEVVRGTSWERRKESMDHIMRYEGRL</sequence>
<reference evidence="1" key="1">
    <citation type="journal article" date="2020" name="Stud. Mycol.">
        <title>101 Dothideomycetes genomes: a test case for predicting lifestyles and emergence of pathogens.</title>
        <authorList>
            <person name="Haridas S."/>
            <person name="Albert R."/>
            <person name="Binder M."/>
            <person name="Bloem J."/>
            <person name="Labutti K."/>
            <person name="Salamov A."/>
            <person name="Andreopoulos B."/>
            <person name="Baker S."/>
            <person name="Barry K."/>
            <person name="Bills G."/>
            <person name="Bluhm B."/>
            <person name="Cannon C."/>
            <person name="Castanera R."/>
            <person name="Culley D."/>
            <person name="Daum C."/>
            <person name="Ezra D."/>
            <person name="Gonzalez J."/>
            <person name="Henrissat B."/>
            <person name="Kuo A."/>
            <person name="Liang C."/>
            <person name="Lipzen A."/>
            <person name="Lutzoni F."/>
            <person name="Magnuson J."/>
            <person name="Mondo S."/>
            <person name="Nolan M."/>
            <person name="Ohm R."/>
            <person name="Pangilinan J."/>
            <person name="Park H.-J."/>
            <person name="Ramirez L."/>
            <person name="Alfaro M."/>
            <person name="Sun H."/>
            <person name="Tritt A."/>
            <person name="Yoshinaga Y."/>
            <person name="Zwiers L.-H."/>
            <person name="Turgeon B."/>
            <person name="Goodwin S."/>
            <person name="Spatafora J."/>
            <person name="Crous P."/>
            <person name="Grigoriev I."/>
        </authorList>
    </citation>
    <scope>NUCLEOTIDE SEQUENCE</scope>
    <source>
        <strain evidence="1">CBS 627.86</strain>
    </source>
</reference>
<gene>
    <name evidence="1" type="ORF">BDV96DRAFT_645670</name>
</gene>
<name>A0A6A5ZA48_9PLEO</name>
<keyword evidence="2" id="KW-1185">Reference proteome</keyword>
<evidence type="ECO:0000313" key="1">
    <source>
        <dbReference type="EMBL" id="KAF2116340.1"/>
    </source>
</evidence>